<proteinExistence type="predicted"/>
<gene>
    <name evidence="2" type="ORF">MHI_LOCUS609732</name>
</gene>
<evidence type="ECO:0000256" key="1">
    <source>
        <dbReference type="SAM" id="MobiDB-lite"/>
    </source>
</evidence>
<feature type="non-terminal residue" evidence="2">
    <location>
        <position position="76"/>
    </location>
</feature>
<organism evidence="2 3">
    <name type="scientific">Heterotrigona itama</name>
    <dbReference type="NCBI Taxonomy" id="395501"/>
    <lineage>
        <taxon>Eukaryota</taxon>
        <taxon>Metazoa</taxon>
        <taxon>Ecdysozoa</taxon>
        <taxon>Arthropoda</taxon>
        <taxon>Hexapoda</taxon>
        <taxon>Insecta</taxon>
        <taxon>Pterygota</taxon>
        <taxon>Neoptera</taxon>
        <taxon>Endopterygota</taxon>
        <taxon>Hymenoptera</taxon>
        <taxon>Apocrita</taxon>
        <taxon>Aculeata</taxon>
        <taxon>Apoidea</taxon>
        <taxon>Anthophila</taxon>
        <taxon>Apidae</taxon>
        <taxon>Heterotrigona</taxon>
    </lineage>
</organism>
<dbReference type="Proteomes" id="UP000752696">
    <property type="component" value="Unassembled WGS sequence"/>
</dbReference>
<accession>A0A6V7H7C5</accession>
<keyword evidence="3" id="KW-1185">Reference proteome</keyword>
<feature type="region of interest" description="Disordered" evidence="1">
    <location>
        <begin position="1"/>
        <end position="42"/>
    </location>
</feature>
<comment type="caution">
    <text evidence="2">The sequence shown here is derived from an EMBL/GenBank/DDBJ whole genome shotgun (WGS) entry which is preliminary data.</text>
</comment>
<sequence>MWTDGTSGKPMPGFSDVPAGKAITPQNKQDGRTTTARREDYGRSRINRISVGLQYIGGGFRGLARTPAKLLLDTGS</sequence>
<protein>
    <submittedName>
        <fullName evidence="2">Uncharacterized protein</fullName>
    </submittedName>
</protein>
<evidence type="ECO:0000313" key="3">
    <source>
        <dbReference type="Proteomes" id="UP000752696"/>
    </source>
</evidence>
<dbReference type="AlphaFoldDB" id="A0A6V7H7C5"/>
<reference evidence="2" key="1">
    <citation type="submission" date="2020-07" db="EMBL/GenBank/DDBJ databases">
        <authorList>
            <person name="Nazaruddin N."/>
        </authorList>
    </citation>
    <scope>NUCLEOTIDE SEQUENCE</scope>
</reference>
<evidence type="ECO:0000313" key="2">
    <source>
        <dbReference type="EMBL" id="CAD1475926.1"/>
    </source>
</evidence>
<dbReference type="EMBL" id="CAJDYZ010008913">
    <property type="protein sequence ID" value="CAD1475926.1"/>
    <property type="molecule type" value="Genomic_DNA"/>
</dbReference>
<name>A0A6V7H7C5_9HYME</name>
<feature type="compositionally biased region" description="Polar residues" evidence="1">
    <location>
        <begin position="24"/>
        <end position="34"/>
    </location>
</feature>